<sequence>MAENLPSVGIFRRQNLSHRGRYKNENASSTTKSKMPTIEDFTILKPISKGAFGKVYLGKRADREELYAIKVMKKSEMLHKNMVQQVTAERDALALSKSPFIVRLYYSIQTTKFIYLVMEYLIGGDLKSLLHVCGYFDESMAVMYTAEIVLALEYLHSHSIIHRDLKPDNLLIANDGHIKLTDFGLSQITLNKRISVADIMSTPSVPKRGSIDLYRTPGQLLSLTTSFAFNQPSTMKNRSQESPHSTPLTALGNKPLYRPLSPQERRDRSNSYISLIESPSPVAPVINVTDDESRSKVTEKSHVKGHEGEVEEPSQGKQVDSVSGVKGHRLEKENRAGLIETPLNTGSRRRLGKGKEGVAGSGSVPIAKRYLGESSVAPVMNLAFEHAESKTSPIASPDLGYDSRSSPRSNDGSSCGRVSGLEAGSDGKVVKHAPSPKTITSSTPLTSPNLAGDQHSTPDGVGHLDASKSPKVSTADCNDGGSSSHSKRTYSTDSDEFESRKSPEITRGRMLSFGSSDMPRPLGTGARKRKYSQLSEISPVGEREIVIGERHTGLTMEVSVMGLAGSIPSNDAANRSISSSLTSSLNESLEESSDISRCSDSATDIKAKRTKRNVSFDLEGGREELTAPLLVRPRLNTYLEQTAKMETFQEEKSLDQSDGSMDENDEHSTNQLPHLPTCMSCDNDVIADWADKKPTRTPYRSHSATPAASKSTFKTPAHTSFRTPACTPYRTPKSVRRGPPPDVAHPERILGTPDYLAPELLLRKPHGVGVDWWALGVCFFEFLTGIPPFNDQTPDLVFQNILNRDIPLPEGDEALSSNTLDVIDRLLTMDPEQRATAKDLKPHALFDGIDWSHIRDTEAPFIPTPDDKTDTTYFDARNNMQHLQMSSFAL</sequence>
<feature type="compositionally biased region" description="Low complexity" evidence="12">
    <location>
        <begin position="402"/>
        <end position="414"/>
    </location>
</feature>
<evidence type="ECO:0000256" key="7">
    <source>
        <dbReference type="ARBA" id="ARBA00022777"/>
    </source>
</evidence>
<evidence type="ECO:0000256" key="4">
    <source>
        <dbReference type="ARBA" id="ARBA00022527"/>
    </source>
</evidence>
<evidence type="ECO:0000313" key="16">
    <source>
        <dbReference type="RefSeq" id="XP_022096442.1"/>
    </source>
</evidence>
<gene>
    <name evidence="16" type="primary">LOC110982383</name>
</gene>
<feature type="domain" description="AGC-kinase C-terminal" evidence="14">
    <location>
        <begin position="847"/>
        <end position="890"/>
    </location>
</feature>
<evidence type="ECO:0000256" key="10">
    <source>
        <dbReference type="ARBA" id="ARBA00047899"/>
    </source>
</evidence>
<dbReference type="SUPFAM" id="SSF56112">
    <property type="entry name" value="Protein kinase-like (PK-like)"/>
    <property type="match status" value="1"/>
</dbReference>
<comment type="catalytic activity">
    <reaction evidence="11">
        <text>L-seryl-[protein] + ATP = O-phospho-L-seryl-[protein] + ADP + H(+)</text>
        <dbReference type="Rhea" id="RHEA:17989"/>
        <dbReference type="Rhea" id="RHEA-COMP:9863"/>
        <dbReference type="Rhea" id="RHEA-COMP:11604"/>
        <dbReference type="ChEBI" id="CHEBI:15378"/>
        <dbReference type="ChEBI" id="CHEBI:29999"/>
        <dbReference type="ChEBI" id="CHEBI:30616"/>
        <dbReference type="ChEBI" id="CHEBI:83421"/>
        <dbReference type="ChEBI" id="CHEBI:456216"/>
        <dbReference type="EC" id="2.7.11.1"/>
    </reaction>
</comment>
<evidence type="ECO:0000259" key="13">
    <source>
        <dbReference type="PROSITE" id="PS50011"/>
    </source>
</evidence>
<dbReference type="InterPro" id="IPR000961">
    <property type="entry name" value="AGC-kinase_C"/>
</dbReference>
<dbReference type="SMART" id="SM00220">
    <property type="entry name" value="S_TKc"/>
    <property type="match status" value="1"/>
</dbReference>
<feature type="compositionally biased region" description="Polar residues" evidence="12">
    <location>
        <begin position="233"/>
        <end position="248"/>
    </location>
</feature>
<reference evidence="16" key="1">
    <citation type="submission" date="2025-08" db="UniProtKB">
        <authorList>
            <consortium name="RefSeq"/>
        </authorList>
    </citation>
    <scope>IDENTIFICATION</scope>
</reference>
<feature type="region of interest" description="Disordered" evidence="12">
    <location>
        <begin position="392"/>
        <end position="535"/>
    </location>
</feature>
<evidence type="ECO:0000256" key="9">
    <source>
        <dbReference type="ARBA" id="ARBA00033099"/>
    </source>
</evidence>
<evidence type="ECO:0000256" key="12">
    <source>
        <dbReference type="SAM" id="MobiDB-lite"/>
    </source>
</evidence>
<dbReference type="AlphaFoldDB" id="A0A8B7YUR5"/>
<dbReference type="FunFam" id="3.30.200.20:FF:000550">
    <property type="entry name" value="Serine/threonine-protein kinase greatwall"/>
    <property type="match status" value="1"/>
</dbReference>
<evidence type="ECO:0000256" key="8">
    <source>
        <dbReference type="ARBA" id="ARBA00022840"/>
    </source>
</evidence>
<keyword evidence="6" id="KW-0547">Nucleotide-binding</keyword>
<comment type="catalytic activity">
    <reaction evidence="10">
        <text>L-threonyl-[protein] + ATP = O-phospho-L-threonyl-[protein] + ADP + H(+)</text>
        <dbReference type="Rhea" id="RHEA:46608"/>
        <dbReference type="Rhea" id="RHEA-COMP:11060"/>
        <dbReference type="Rhea" id="RHEA-COMP:11605"/>
        <dbReference type="ChEBI" id="CHEBI:15378"/>
        <dbReference type="ChEBI" id="CHEBI:30013"/>
        <dbReference type="ChEBI" id="CHEBI:30616"/>
        <dbReference type="ChEBI" id="CHEBI:61977"/>
        <dbReference type="ChEBI" id="CHEBI:456216"/>
        <dbReference type="EC" id="2.7.11.1"/>
    </reaction>
</comment>
<evidence type="ECO:0000256" key="11">
    <source>
        <dbReference type="ARBA" id="ARBA00048679"/>
    </source>
</evidence>
<dbReference type="Gene3D" id="1.10.510.10">
    <property type="entry name" value="Transferase(Phosphotransferase) domain 1"/>
    <property type="match status" value="2"/>
</dbReference>
<feature type="compositionally biased region" description="Basic and acidic residues" evidence="12">
    <location>
        <begin position="497"/>
        <end position="507"/>
    </location>
</feature>
<dbReference type="PANTHER" id="PTHR24356:SF1">
    <property type="entry name" value="SERINE_THREONINE-PROTEIN KINASE GREATWALL"/>
    <property type="match status" value="1"/>
</dbReference>
<dbReference type="Gene3D" id="3.30.200.20">
    <property type="entry name" value="Phosphorylase Kinase, domain 1"/>
    <property type="match status" value="2"/>
</dbReference>
<dbReference type="RefSeq" id="XP_022096442.1">
    <property type="nucleotide sequence ID" value="XM_022240750.1"/>
</dbReference>
<keyword evidence="8" id="KW-0067">ATP-binding</keyword>
<dbReference type="PROSITE" id="PS51285">
    <property type="entry name" value="AGC_KINASE_CTER"/>
    <property type="match status" value="1"/>
</dbReference>
<keyword evidence="7" id="KW-0418">Kinase</keyword>
<protein>
    <recommendedName>
        <fullName evidence="3">Serine/threonine-protein kinase greatwall</fullName>
        <ecNumber evidence="2">2.7.11.1</ecNumber>
    </recommendedName>
    <alternativeName>
        <fullName evidence="9">Microtubule-associated serine/threonine-protein kinase-like</fullName>
    </alternativeName>
</protein>
<dbReference type="InterPro" id="IPR000719">
    <property type="entry name" value="Prot_kinase_dom"/>
</dbReference>
<feature type="compositionally biased region" description="Basic and acidic residues" evidence="12">
    <location>
        <begin position="291"/>
        <end position="308"/>
    </location>
</feature>
<feature type="region of interest" description="Disordered" evidence="12">
    <location>
        <begin position="696"/>
        <end position="747"/>
    </location>
</feature>
<dbReference type="KEGG" id="aplc:110982383"/>
<keyword evidence="5" id="KW-0808">Transferase</keyword>
<comment type="similarity">
    <text evidence="1">Belongs to the protein kinase superfamily. AGC Ser/Thr protein kinase family.</text>
</comment>
<dbReference type="GO" id="GO:0005634">
    <property type="term" value="C:nucleus"/>
    <property type="evidence" value="ECO:0007669"/>
    <property type="project" value="TreeGrafter"/>
</dbReference>
<evidence type="ECO:0000256" key="6">
    <source>
        <dbReference type="ARBA" id="ARBA00022741"/>
    </source>
</evidence>
<feature type="domain" description="Protein kinase" evidence="13">
    <location>
        <begin position="41"/>
        <end position="846"/>
    </location>
</feature>
<dbReference type="PROSITE" id="PS50011">
    <property type="entry name" value="PROTEIN_KINASE_DOM"/>
    <property type="match status" value="1"/>
</dbReference>
<feature type="compositionally biased region" description="Polar residues" evidence="12">
    <location>
        <begin position="470"/>
        <end position="492"/>
    </location>
</feature>
<dbReference type="FunFam" id="1.10.510.10:FF:000278">
    <property type="entry name" value="serine/threonine-protein kinase greatwall isoform X1"/>
    <property type="match status" value="1"/>
</dbReference>
<proteinExistence type="inferred from homology"/>
<feature type="compositionally biased region" description="Polar residues" evidence="12">
    <location>
        <begin position="698"/>
        <end position="722"/>
    </location>
</feature>
<dbReference type="OrthoDB" id="162894at2759"/>
<evidence type="ECO:0000256" key="5">
    <source>
        <dbReference type="ARBA" id="ARBA00022679"/>
    </source>
</evidence>
<dbReference type="InterPro" id="IPR008271">
    <property type="entry name" value="Ser/Thr_kinase_AS"/>
</dbReference>
<evidence type="ECO:0000313" key="15">
    <source>
        <dbReference type="Proteomes" id="UP000694845"/>
    </source>
</evidence>
<evidence type="ECO:0000256" key="3">
    <source>
        <dbReference type="ARBA" id="ARBA00022148"/>
    </source>
</evidence>
<feature type="region of interest" description="Disordered" evidence="12">
    <location>
        <begin position="283"/>
        <end position="362"/>
    </location>
</feature>
<dbReference type="GO" id="GO:0035556">
    <property type="term" value="P:intracellular signal transduction"/>
    <property type="evidence" value="ECO:0007669"/>
    <property type="project" value="TreeGrafter"/>
</dbReference>
<dbReference type="PANTHER" id="PTHR24356">
    <property type="entry name" value="SERINE/THREONINE-PROTEIN KINASE"/>
    <property type="match status" value="1"/>
</dbReference>
<dbReference type="Pfam" id="PF00069">
    <property type="entry name" value="Pkinase"/>
    <property type="match status" value="2"/>
</dbReference>
<feature type="region of interest" description="Disordered" evidence="12">
    <location>
        <begin position="233"/>
        <end position="268"/>
    </location>
</feature>
<dbReference type="InterPro" id="IPR050236">
    <property type="entry name" value="Ser_Thr_kinase_AGC"/>
</dbReference>
<dbReference type="PROSITE" id="PS00108">
    <property type="entry name" value="PROTEIN_KINASE_ST"/>
    <property type="match status" value="1"/>
</dbReference>
<dbReference type="InterPro" id="IPR011009">
    <property type="entry name" value="Kinase-like_dom_sf"/>
</dbReference>
<evidence type="ECO:0000256" key="2">
    <source>
        <dbReference type="ARBA" id="ARBA00012513"/>
    </source>
</evidence>
<feature type="compositionally biased region" description="Polar residues" evidence="12">
    <location>
        <begin position="437"/>
        <end position="457"/>
    </location>
</feature>
<evidence type="ECO:0000256" key="1">
    <source>
        <dbReference type="ARBA" id="ARBA00009903"/>
    </source>
</evidence>
<feature type="region of interest" description="Disordered" evidence="12">
    <location>
        <begin position="647"/>
        <end position="675"/>
    </location>
</feature>
<dbReference type="OMA" id="VMKKNEM"/>
<keyword evidence="15" id="KW-1185">Reference proteome</keyword>
<dbReference type="GeneID" id="110982383"/>
<organism evidence="15 16">
    <name type="scientific">Acanthaster planci</name>
    <name type="common">Crown-of-thorns starfish</name>
    <dbReference type="NCBI Taxonomy" id="133434"/>
    <lineage>
        <taxon>Eukaryota</taxon>
        <taxon>Metazoa</taxon>
        <taxon>Echinodermata</taxon>
        <taxon>Eleutherozoa</taxon>
        <taxon>Asterozoa</taxon>
        <taxon>Asteroidea</taxon>
        <taxon>Valvatacea</taxon>
        <taxon>Valvatida</taxon>
        <taxon>Acanthasteridae</taxon>
        <taxon>Acanthaster</taxon>
    </lineage>
</organism>
<evidence type="ECO:0000259" key="14">
    <source>
        <dbReference type="PROSITE" id="PS51285"/>
    </source>
</evidence>
<dbReference type="GO" id="GO:0005524">
    <property type="term" value="F:ATP binding"/>
    <property type="evidence" value="ECO:0007669"/>
    <property type="project" value="UniProtKB-KW"/>
</dbReference>
<dbReference type="EC" id="2.7.11.1" evidence="2"/>
<dbReference type="Proteomes" id="UP000694845">
    <property type="component" value="Unplaced"/>
</dbReference>
<dbReference type="FunFam" id="1.10.510.10:FF:000484">
    <property type="entry name" value="Serine/threonine-protein kinase greatwall, putative"/>
    <property type="match status" value="1"/>
</dbReference>
<accession>A0A8B7YUR5</accession>
<keyword evidence="4" id="KW-0723">Serine/threonine-protein kinase</keyword>
<dbReference type="GO" id="GO:0004674">
    <property type="term" value="F:protein serine/threonine kinase activity"/>
    <property type="evidence" value="ECO:0007669"/>
    <property type="project" value="UniProtKB-KW"/>
</dbReference>
<name>A0A8B7YUR5_ACAPL</name>